<proteinExistence type="predicted"/>
<dbReference type="STRING" id="1108812.AWC16_20225"/>
<comment type="caution">
    <text evidence="1">The sequence shown here is derived from an EMBL/GenBank/DDBJ whole genome shotgun (WGS) entry which is preliminary data.</text>
</comment>
<gene>
    <name evidence="1" type="ORF">AWC16_20225</name>
</gene>
<protein>
    <submittedName>
        <fullName evidence="1">Uncharacterized protein</fullName>
    </submittedName>
</protein>
<dbReference type="RefSeq" id="WP_085266345.1">
    <property type="nucleotide sequence ID" value="NZ_LQPG01000039.1"/>
</dbReference>
<keyword evidence="2" id="KW-1185">Reference proteome</keyword>
<dbReference type="Proteomes" id="UP000193866">
    <property type="component" value="Unassembled WGS sequence"/>
</dbReference>
<dbReference type="OrthoDB" id="4761892at2"/>
<dbReference type="EMBL" id="LQPG01000039">
    <property type="protein sequence ID" value="ORW08063.1"/>
    <property type="molecule type" value="Genomic_DNA"/>
</dbReference>
<accession>A0A1X1YAD4</accession>
<organism evidence="1 2">
    <name type="scientific">Mycolicibacter longobardus</name>
    <dbReference type="NCBI Taxonomy" id="1108812"/>
    <lineage>
        <taxon>Bacteria</taxon>
        <taxon>Bacillati</taxon>
        <taxon>Actinomycetota</taxon>
        <taxon>Actinomycetes</taxon>
        <taxon>Mycobacteriales</taxon>
        <taxon>Mycobacteriaceae</taxon>
        <taxon>Mycolicibacter</taxon>
    </lineage>
</organism>
<reference evidence="1 2" key="1">
    <citation type="submission" date="2016-01" db="EMBL/GenBank/DDBJ databases">
        <title>The new phylogeny of the genus Mycobacterium.</title>
        <authorList>
            <person name="Tarcisio F."/>
            <person name="Conor M."/>
            <person name="Antonella G."/>
            <person name="Elisabetta G."/>
            <person name="Giulia F.S."/>
            <person name="Sara T."/>
            <person name="Anna F."/>
            <person name="Clotilde B."/>
            <person name="Roberto B."/>
            <person name="Veronica D.S."/>
            <person name="Fabio R."/>
            <person name="Monica P."/>
            <person name="Olivier J."/>
            <person name="Enrico T."/>
            <person name="Nicola S."/>
        </authorList>
    </citation>
    <scope>NUCLEOTIDE SEQUENCE [LARGE SCALE GENOMIC DNA]</scope>
    <source>
        <strain evidence="1 2">DSM 45394</strain>
    </source>
</reference>
<sequence>MADVQSTGALADDPIGGLLTVTDGMMHYLTRCCGASAKGSANGSTGVVCRACYCDIDPEIGNAWMVDDPASWKQYQDRLAAYFGDQAAVVANQLRERALERTYGSSQAV</sequence>
<evidence type="ECO:0000313" key="1">
    <source>
        <dbReference type="EMBL" id="ORW08063.1"/>
    </source>
</evidence>
<evidence type="ECO:0000313" key="2">
    <source>
        <dbReference type="Proteomes" id="UP000193866"/>
    </source>
</evidence>
<name>A0A1X1YAD4_9MYCO</name>
<dbReference type="AlphaFoldDB" id="A0A1X1YAD4"/>